<feature type="domain" description="BD-FAE-like" evidence="3">
    <location>
        <begin position="121"/>
        <end position="234"/>
    </location>
</feature>
<dbReference type="SUPFAM" id="SSF53474">
    <property type="entry name" value="alpha/beta-Hydrolases"/>
    <property type="match status" value="1"/>
</dbReference>
<evidence type="ECO:0000259" key="3">
    <source>
        <dbReference type="Pfam" id="PF20434"/>
    </source>
</evidence>
<dbReference type="Pfam" id="PF20434">
    <property type="entry name" value="BD-FAE"/>
    <property type="match status" value="1"/>
</dbReference>
<dbReference type="PANTHER" id="PTHR48081:SF33">
    <property type="entry name" value="KYNURENINE FORMAMIDASE"/>
    <property type="match status" value="1"/>
</dbReference>
<evidence type="ECO:0000313" key="5">
    <source>
        <dbReference type="Proteomes" id="UP000258016"/>
    </source>
</evidence>
<proteinExistence type="predicted"/>
<gene>
    <name evidence="4" type="ORF">B5J99_08230</name>
</gene>
<feature type="region of interest" description="Disordered" evidence="2">
    <location>
        <begin position="1"/>
        <end position="68"/>
    </location>
</feature>
<evidence type="ECO:0000313" key="4">
    <source>
        <dbReference type="EMBL" id="ASR51450.1"/>
    </source>
</evidence>
<keyword evidence="5" id="KW-1185">Reference proteome</keyword>
<dbReference type="Gene3D" id="3.40.50.1820">
    <property type="entry name" value="alpha/beta hydrolase"/>
    <property type="match status" value="1"/>
</dbReference>
<sequence length="357" mass="37631">MPLRLIADRSAFSRKTRGETRGGQSAPRHTASPCRSAPESKVAFPSTGWRRGKCRRPRHQAEPADGGSMTDVLDRIRALGTAFSLEQIQGSAAIFAPLLPACDETMVERDVTYGSDPRHRLDLFGARKPGIARPIVAFVHGGGFIGGDKGAAGAPFYNNVGAWAARHGWIGCTITYRLAPAHPWPAGRDDVALAIGWLRAHAADIGGDADRIVLIGQSAGAAHVAAFAATDAATGALAGAAMLSGIYNVANADRNPYQSAYYGDDPTQFAAQSSIEGLAATPLPCLYTVAEFDPPDFQRQAAAMISRRVAATGAWPEFHRLAGQNHITPVQQIGSSADAVGPILAGFIDQVTRQSIV</sequence>
<evidence type="ECO:0000256" key="2">
    <source>
        <dbReference type="SAM" id="MobiDB-lite"/>
    </source>
</evidence>
<dbReference type="PANTHER" id="PTHR48081">
    <property type="entry name" value="AB HYDROLASE SUPERFAMILY PROTEIN C4A8.06C"/>
    <property type="match status" value="1"/>
</dbReference>
<dbReference type="InterPro" id="IPR029058">
    <property type="entry name" value="AB_hydrolase_fold"/>
</dbReference>
<organism evidence="4 5">
    <name type="scientific">Blastomonas fulva</name>
    <dbReference type="NCBI Taxonomy" id="1550728"/>
    <lineage>
        <taxon>Bacteria</taxon>
        <taxon>Pseudomonadati</taxon>
        <taxon>Pseudomonadota</taxon>
        <taxon>Alphaproteobacteria</taxon>
        <taxon>Sphingomonadales</taxon>
        <taxon>Sphingomonadaceae</taxon>
        <taxon>Blastomonas</taxon>
    </lineage>
</organism>
<dbReference type="Proteomes" id="UP000258016">
    <property type="component" value="Chromosome"/>
</dbReference>
<reference evidence="4 5" key="1">
    <citation type="submission" date="2017-03" db="EMBL/GenBank/DDBJ databases">
        <title>Complete genome sequence of Blastomonas fulva degrading microcsystin LR.</title>
        <authorList>
            <person name="Lee H.-g."/>
            <person name="Jin L."/>
            <person name="oh H.-M."/>
        </authorList>
    </citation>
    <scope>NUCLEOTIDE SEQUENCE [LARGE SCALE GENOMIC DNA]</scope>
    <source>
        <strain evidence="4 5">T2</strain>
    </source>
</reference>
<keyword evidence="1" id="KW-0378">Hydrolase</keyword>
<accession>A0ABM6M6C7</accession>
<dbReference type="InterPro" id="IPR049492">
    <property type="entry name" value="BD-FAE-like_dom"/>
</dbReference>
<dbReference type="InterPro" id="IPR050300">
    <property type="entry name" value="GDXG_lipolytic_enzyme"/>
</dbReference>
<dbReference type="EMBL" id="CP020083">
    <property type="protein sequence ID" value="ASR51450.1"/>
    <property type="molecule type" value="Genomic_DNA"/>
</dbReference>
<name>A0ABM6M6C7_9SPHN</name>
<protein>
    <recommendedName>
        <fullName evidence="3">BD-FAE-like domain-containing protein</fullName>
    </recommendedName>
</protein>
<evidence type="ECO:0000256" key="1">
    <source>
        <dbReference type="ARBA" id="ARBA00022801"/>
    </source>
</evidence>